<dbReference type="GO" id="GO:0016491">
    <property type="term" value="F:oxidoreductase activity"/>
    <property type="evidence" value="ECO:0007669"/>
    <property type="project" value="UniProtKB-KW"/>
</dbReference>
<sequence length="456" mass="51669">MESWKFQAIRRNDADYEKARCSSVWNGRVPDRYPALIVYPETEQDVQAIVVYAKENNMSIGTKSGGHSWTASFLRDGGIMVDMIRMNKFQFDVKSRTAEVQPAAYGSDLNAALEKHDLIFPGGHCPTVGMGGFLLQGGFGWNSRKWGLACESVLAIDVVNADGNLIHASATDNSDFYWAARGAGCGYFGLVTRFYLKLYPMPKGILTARYVFERDVFDEVTLAVERISDKVSEDLEIGIFVAYDQDGFNGRCTVALTLDALSDTAEEAYQALKLIHELPIVQEKSIKSYPYVSCTLKDMLQRFDDILDNKGRRYETNNMWTDAPVQNLLGSMNEIIDNLPPAPSHLYLLWWLPVHNRPDMAFSMEAQLYVALYAISTDSGYDARNSTYVVNSLTRMEPFRKGIQLADENLPSHPGKFMRTQNYVRLEKLRQKHDPQGRFYSYMRLPVEFMTSLVSL</sequence>
<dbReference type="AlphaFoldDB" id="A0A9W9VWC8"/>
<dbReference type="Gene3D" id="3.40.462.20">
    <property type="match status" value="1"/>
</dbReference>
<dbReference type="Gene3D" id="3.30.465.10">
    <property type="match status" value="1"/>
</dbReference>
<dbReference type="PANTHER" id="PTHR42973">
    <property type="entry name" value="BINDING OXIDOREDUCTASE, PUTATIVE (AFU_ORTHOLOGUE AFUA_1G17690)-RELATED"/>
    <property type="match status" value="1"/>
</dbReference>
<dbReference type="PROSITE" id="PS51387">
    <property type="entry name" value="FAD_PCMH"/>
    <property type="match status" value="1"/>
</dbReference>
<keyword evidence="4" id="KW-0274">FAD</keyword>
<reference evidence="7" key="2">
    <citation type="journal article" date="2023" name="IMA Fungus">
        <title>Comparative genomic study of the Penicillium genus elucidates a diverse pangenome and 15 lateral gene transfer events.</title>
        <authorList>
            <person name="Petersen C."/>
            <person name="Sorensen T."/>
            <person name="Nielsen M.R."/>
            <person name="Sondergaard T.E."/>
            <person name="Sorensen J.L."/>
            <person name="Fitzpatrick D.A."/>
            <person name="Frisvad J.C."/>
            <person name="Nielsen K.L."/>
        </authorList>
    </citation>
    <scope>NUCLEOTIDE SEQUENCE</scope>
    <source>
        <strain evidence="7">IBT 29864</strain>
    </source>
</reference>
<dbReference type="InterPro" id="IPR036318">
    <property type="entry name" value="FAD-bd_PCMH-like_sf"/>
</dbReference>
<dbReference type="InterPro" id="IPR016169">
    <property type="entry name" value="FAD-bd_PCMH_sub2"/>
</dbReference>
<evidence type="ECO:0000256" key="3">
    <source>
        <dbReference type="ARBA" id="ARBA00022630"/>
    </source>
</evidence>
<dbReference type="Proteomes" id="UP001147782">
    <property type="component" value="Unassembled WGS sequence"/>
</dbReference>
<keyword evidence="8" id="KW-1185">Reference proteome</keyword>
<evidence type="ECO:0000256" key="2">
    <source>
        <dbReference type="ARBA" id="ARBA00005466"/>
    </source>
</evidence>
<comment type="caution">
    <text evidence="7">The sequence shown here is derived from an EMBL/GenBank/DDBJ whole genome shotgun (WGS) entry which is preliminary data.</text>
</comment>
<evidence type="ECO:0000313" key="8">
    <source>
        <dbReference type="Proteomes" id="UP001147782"/>
    </source>
</evidence>
<dbReference type="SUPFAM" id="SSF56176">
    <property type="entry name" value="FAD-binding/transporter-associated domain-like"/>
    <property type="match status" value="1"/>
</dbReference>
<reference evidence="7" key="1">
    <citation type="submission" date="2022-11" db="EMBL/GenBank/DDBJ databases">
        <authorList>
            <person name="Petersen C."/>
        </authorList>
    </citation>
    <scope>NUCLEOTIDE SEQUENCE</scope>
    <source>
        <strain evidence="7">IBT 29864</strain>
    </source>
</reference>
<evidence type="ECO:0000256" key="1">
    <source>
        <dbReference type="ARBA" id="ARBA00001974"/>
    </source>
</evidence>
<dbReference type="PROSITE" id="PS00862">
    <property type="entry name" value="OX2_COVAL_FAD"/>
    <property type="match status" value="1"/>
</dbReference>
<protein>
    <recommendedName>
        <fullName evidence="6">FAD-binding PCMH-type domain-containing protein</fullName>
    </recommendedName>
</protein>
<dbReference type="InterPro" id="IPR006094">
    <property type="entry name" value="Oxid_FAD_bind_N"/>
</dbReference>
<accession>A0A9W9VWC8</accession>
<dbReference type="InterPro" id="IPR016166">
    <property type="entry name" value="FAD-bd_PCMH"/>
</dbReference>
<dbReference type="Gene3D" id="3.30.43.10">
    <property type="entry name" value="Uridine Diphospho-n-acetylenolpyruvylglucosamine Reductase, domain 2"/>
    <property type="match status" value="1"/>
</dbReference>
<dbReference type="OrthoDB" id="415825at2759"/>
<dbReference type="InterPro" id="IPR050416">
    <property type="entry name" value="FAD-linked_Oxidoreductase"/>
</dbReference>
<gene>
    <name evidence="7" type="ORF">N7496_001616</name>
</gene>
<dbReference type="PANTHER" id="PTHR42973:SF39">
    <property type="entry name" value="FAD-BINDING PCMH-TYPE DOMAIN-CONTAINING PROTEIN"/>
    <property type="match status" value="1"/>
</dbReference>
<proteinExistence type="inferred from homology"/>
<dbReference type="RefSeq" id="XP_056561276.1">
    <property type="nucleotide sequence ID" value="XM_056694547.1"/>
</dbReference>
<dbReference type="InterPro" id="IPR006093">
    <property type="entry name" value="Oxy_OxRdtase_FAD_BS"/>
</dbReference>
<keyword evidence="5" id="KW-0560">Oxidoreductase</keyword>
<evidence type="ECO:0000256" key="4">
    <source>
        <dbReference type="ARBA" id="ARBA00022827"/>
    </source>
</evidence>
<keyword evidence="3" id="KW-0285">Flavoprotein</keyword>
<feature type="domain" description="FAD-binding PCMH-type" evidence="6">
    <location>
        <begin position="30"/>
        <end position="201"/>
    </location>
</feature>
<dbReference type="EMBL" id="JAPZBS010000001">
    <property type="protein sequence ID" value="KAJ5390548.1"/>
    <property type="molecule type" value="Genomic_DNA"/>
</dbReference>
<evidence type="ECO:0000313" key="7">
    <source>
        <dbReference type="EMBL" id="KAJ5390548.1"/>
    </source>
</evidence>
<dbReference type="GO" id="GO:0071949">
    <property type="term" value="F:FAD binding"/>
    <property type="evidence" value="ECO:0007669"/>
    <property type="project" value="InterPro"/>
</dbReference>
<comment type="similarity">
    <text evidence="2">Belongs to the oxygen-dependent FAD-linked oxidoreductase family.</text>
</comment>
<name>A0A9W9VWC8_9EURO</name>
<dbReference type="InterPro" id="IPR016167">
    <property type="entry name" value="FAD-bd_PCMH_sub1"/>
</dbReference>
<organism evidence="7 8">
    <name type="scientific">Penicillium cataractarum</name>
    <dbReference type="NCBI Taxonomy" id="2100454"/>
    <lineage>
        <taxon>Eukaryota</taxon>
        <taxon>Fungi</taxon>
        <taxon>Dikarya</taxon>
        <taxon>Ascomycota</taxon>
        <taxon>Pezizomycotina</taxon>
        <taxon>Eurotiomycetes</taxon>
        <taxon>Eurotiomycetidae</taxon>
        <taxon>Eurotiales</taxon>
        <taxon>Aspergillaceae</taxon>
        <taxon>Penicillium</taxon>
    </lineage>
</organism>
<evidence type="ECO:0000256" key="5">
    <source>
        <dbReference type="ARBA" id="ARBA00023002"/>
    </source>
</evidence>
<comment type="cofactor">
    <cofactor evidence="1">
        <name>FAD</name>
        <dbReference type="ChEBI" id="CHEBI:57692"/>
    </cofactor>
</comment>
<dbReference type="Pfam" id="PF01565">
    <property type="entry name" value="FAD_binding_4"/>
    <property type="match status" value="1"/>
</dbReference>
<dbReference type="GeneID" id="81433724"/>
<evidence type="ECO:0000259" key="6">
    <source>
        <dbReference type="PROSITE" id="PS51387"/>
    </source>
</evidence>